<name>A0A4V6A574_STECR</name>
<sequence length="95" mass="10149">MAPLSYLDFAALLAFVLSKTLGYNPPSALQTVESAANAALLGGTAKLANEVLGTTEALVRGLQSDSSRPVAATLLATFWDLRPDAENYILFRWYG</sequence>
<dbReference type="Proteomes" id="UP000298663">
    <property type="component" value="Unassembled WGS sequence"/>
</dbReference>
<dbReference type="AlphaFoldDB" id="A0A4V6A574"/>
<keyword evidence="1" id="KW-0732">Signal</keyword>
<organism evidence="2 3">
    <name type="scientific">Steinernema carpocapsae</name>
    <name type="common">Entomopathogenic nematode</name>
    <dbReference type="NCBI Taxonomy" id="34508"/>
    <lineage>
        <taxon>Eukaryota</taxon>
        <taxon>Metazoa</taxon>
        <taxon>Ecdysozoa</taxon>
        <taxon>Nematoda</taxon>
        <taxon>Chromadorea</taxon>
        <taxon>Rhabditida</taxon>
        <taxon>Tylenchina</taxon>
        <taxon>Panagrolaimomorpha</taxon>
        <taxon>Strongyloidoidea</taxon>
        <taxon>Steinernematidae</taxon>
        <taxon>Steinernema</taxon>
    </lineage>
</organism>
<evidence type="ECO:0000256" key="1">
    <source>
        <dbReference type="SAM" id="SignalP"/>
    </source>
</evidence>
<protein>
    <submittedName>
        <fullName evidence="2">Uncharacterized protein</fullName>
    </submittedName>
</protein>
<gene>
    <name evidence="2" type="ORF">L596_013802</name>
</gene>
<evidence type="ECO:0000313" key="3">
    <source>
        <dbReference type="Proteomes" id="UP000298663"/>
    </source>
</evidence>
<keyword evidence="3" id="KW-1185">Reference proteome</keyword>
<evidence type="ECO:0000313" key="2">
    <source>
        <dbReference type="EMBL" id="TKR89745.1"/>
    </source>
</evidence>
<feature type="signal peptide" evidence="1">
    <location>
        <begin position="1"/>
        <end position="22"/>
    </location>
</feature>
<feature type="chain" id="PRO_5020342757" evidence="1">
    <location>
        <begin position="23"/>
        <end position="95"/>
    </location>
</feature>
<comment type="caution">
    <text evidence="2">The sequence shown here is derived from an EMBL/GenBank/DDBJ whole genome shotgun (WGS) entry which is preliminary data.</text>
</comment>
<reference evidence="2 3" key="1">
    <citation type="journal article" date="2015" name="Genome Biol.">
        <title>Comparative genomics of Steinernema reveals deeply conserved gene regulatory networks.</title>
        <authorList>
            <person name="Dillman A.R."/>
            <person name="Macchietto M."/>
            <person name="Porter C.F."/>
            <person name="Rogers A."/>
            <person name="Williams B."/>
            <person name="Antoshechkin I."/>
            <person name="Lee M.M."/>
            <person name="Goodwin Z."/>
            <person name="Lu X."/>
            <person name="Lewis E.E."/>
            <person name="Goodrich-Blair H."/>
            <person name="Stock S.P."/>
            <person name="Adams B.J."/>
            <person name="Sternberg P.W."/>
            <person name="Mortazavi A."/>
        </authorList>
    </citation>
    <scope>NUCLEOTIDE SEQUENCE [LARGE SCALE GENOMIC DNA]</scope>
    <source>
        <strain evidence="2 3">ALL</strain>
    </source>
</reference>
<reference evidence="2 3" key="2">
    <citation type="journal article" date="2019" name="G3 (Bethesda)">
        <title>Hybrid Assembly of the Genome of the Entomopathogenic Nematode Steinernema carpocapsae Identifies the X-Chromosome.</title>
        <authorList>
            <person name="Serra L."/>
            <person name="Macchietto M."/>
            <person name="Macias-Munoz A."/>
            <person name="McGill C.J."/>
            <person name="Rodriguez I.M."/>
            <person name="Rodriguez B."/>
            <person name="Murad R."/>
            <person name="Mortazavi A."/>
        </authorList>
    </citation>
    <scope>NUCLEOTIDE SEQUENCE [LARGE SCALE GENOMIC DNA]</scope>
    <source>
        <strain evidence="2 3">ALL</strain>
    </source>
</reference>
<proteinExistence type="predicted"/>
<accession>A0A4V6A574</accession>
<dbReference type="EMBL" id="AZBU02000003">
    <property type="protein sequence ID" value="TKR89745.1"/>
    <property type="molecule type" value="Genomic_DNA"/>
</dbReference>